<evidence type="ECO:0000313" key="2">
    <source>
        <dbReference type="Proteomes" id="UP001172386"/>
    </source>
</evidence>
<gene>
    <name evidence="1" type="ORF">H2198_006922</name>
</gene>
<sequence length="359" mass="40146">MAAVWCDASTTTTQESVFNKSMKFPQSLSAYFKRPSKVTKPGSRNQSPRNNGRRRMTTQVPMRTRSVVDPQRAGMTSRQQTSNYAASVRPTSWHPSIINDFEHYQATNQQFIHQPYEYPTNTTFAYGLVTPTTYPTINEPFIDCGNIPLDQLTGQDYGFIQSDHHYPFDNNLTTFTPMSAGSMDATEYGNVSWPSVPLSNTFNVPTAPTTPDFLPMPDMGEAFDASGLDDDADKDELVGMGLYDSPAQVQSANLLFGGSMPIRKKSLKLEESFEPPPPEDGEDEDAESEPTQLEDDSISEEISEPPSSLQDIPQANPALNYLGNHDVQYNEMQPHTFQNYAAAYEGQQMVNNNMMYGWF</sequence>
<organism evidence="1 2">
    <name type="scientific">Neophaeococcomyces mojaviensis</name>
    <dbReference type="NCBI Taxonomy" id="3383035"/>
    <lineage>
        <taxon>Eukaryota</taxon>
        <taxon>Fungi</taxon>
        <taxon>Dikarya</taxon>
        <taxon>Ascomycota</taxon>
        <taxon>Pezizomycotina</taxon>
        <taxon>Eurotiomycetes</taxon>
        <taxon>Chaetothyriomycetidae</taxon>
        <taxon>Chaetothyriales</taxon>
        <taxon>Chaetothyriales incertae sedis</taxon>
        <taxon>Neophaeococcomyces</taxon>
    </lineage>
</organism>
<keyword evidence="2" id="KW-1185">Reference proteome</keyword>
<proteinExistence type="predicted"/>
<name>A0ACC3A258_9EURO</name>
<protein>
    <submittedName>
        <fullName evidence="1">Uncharacterized protein</fullName>
    </submittedName>
</protein>
<accession>A0ACC3A258</accession>
<comment type="caution">
    <text evidence="1">The sequence shown here is derived from an EMBL/GenBank/DDBJ whole genome shotgun (WGS) entry which is preliminary data.</text>
</comment>
<evidence type="ECO:0000313" key="1">
    <source>
        <dbReference type="EMBL" id="KAJ9653934.1"/>
    </source>
</evidence>
<dbReference type="EMBL" id="JAPDRQ010000136">
    <property type="protein sequence ID" value="KAJ9653934.1"/>
    <property type="molecule type" value="Genomic_DNA"/>
</dbReference>
<dbReference type="Proteomes" id="UP001172386">
    <property type="component" value="Unassembled WGS sequence"/>
</dbReference>
<reference evidence="1" key="1">
    <citation type="submission" date="2022-10" db="EMBL/GenBank/DDBJ databases">
        <title>Culturing micro-colonial fungi from biological soil crusts in the Mojave desert and describing Neophaeococcomyces mojavensis, and introducing the new genera and species Taxawa tesnikishii.</title>
        <authorList>
            <person name="Kurbessoian T."/>
            <person name="Stajich J.E."/>
        </authorList>
    </citation>
    <scope>NUCLEOTIDE SEQUENCE</scope>
    <source>
        <strain evidence="1">JES_112</strain>
    </source>
</reference>